<accession>A0A6V8NRG9</accession>
<dbReference type="InterPro" id="IPR013820">
    <property type="entry name" value="ATP_PRibTrfase_cat"/>
</dbReference>
<dbReference type="NCBIfam" id="TIGR00070">
    <property type="entry name" value="hisG"/>
    <property type="match status" value="1"/>
</dbReference>
<evidence type="ECO:0000256" key="8">
    <source>
        <dbReference type="ARBA" id="ARBA00022605"/>
    </source>
</evidence>
<evidence type="ECO:0000256" key="1">
    <source>
        <dbReference type="ARBA" id="ARBA00000915"/>
    </source>
</evidence>
<gene>
    <name evidence="15" type="primary">hisG</name>
    <name evidence="17" type="ORF">HKBW3S06_01210</name>
</gene>
<keyword evidence="13 15" id="KW-0368">Histidine biosynthesis</keyword>
<evidence type="ECO:0000256" key="15">
    <source>
        <dbReference type="HAMAP-Rule" id="MF_01018"/>
    </source>
</evidence>
<evidence type="ECO:0000313" key="17">
    <source>
        <dbReference type="EMBL" id="GFP21984.1"/>
    </source>
</evidence>
<dbReference type="AlphaFoldDB" id="A0A6V8NRG9"/>
<keyword evidence="11 15" id="KW-0547">Nucleotide-binding</keyword>
<name>A0A6V8NRG9_9ACTN</name>
<comment type="subunit">
    <text evidence="15">Heteromultimer composed of HisG and HisZ subunits.</text>
</comment>
<evidence type="ECO:0000256" key="13">
    <source>
        <dbReference type="ARBA" id="ARBA00023102"/>
    </source>
</evidence>
<sequence length="221" mass="24919">MTLSITLPKGYLFPQSLDLLRRSGYDISGLSEENRRLTFLKKKDGIRYIVARPTDVPKYVEYGAADLGIVGKDVLIEQRSHTYELLDLGFGQCRFITAALAGTREQRERNYEHLGYLRVATKYPHVAEEFFNEKGIQVEIIRLHGSIELAPLLGIADQIVDITSTGRTLRENNLQVIDEIALCTARLIANQVSYKLKYQEIDGLISKIKKAMGKEAVEGES</sequence>
<dbReference type="EMBL" id="BLRV01000163">
    <property type="protein sequence ID" value="GFP21984.1"/>
    <property type="molecule type" value="Genomic_DNA"/>
</dbReference>
<evidence type="ECO:0000256" key="10">
    <source>
        <dbReference type="ARBA" id="ARBA00022679"/>
    </source>
</evidence>
<evidence type="ECO:0000256" key="6">
    <source>
        <dbReference type="ARBA" id="ARBA00020998"/>
    </source>
</evidence>
<comment type="catalytic activity">
    <reaction evidence="1 15">
        <text>1-(5-phospho-beta-D-ribosyl)-ATP + diphosphate = 5-phospho-alpha-D-ribose 1-diphosphate + ATP</text>
        <dbReference type="Rhea" id="RHEA:18473"/>
        <dbReference type="ChEBI" id="CHEBI:30616"/>
        <dbReference type="ChEBI" id="CHEBI:33019"/>
        <dbReference type="ChEBI" id="CHEBI:58017"/>
        <dbReference type="ChEBI" id="CHEBI:73183"/>
        <dbReference type="EC" id="2.4.2.17"/>
    </reaction>
</comment>
<dbReference type="EC" id="2.4.2.17" evidence="5 15"/>
<dbReference type="Gene3D" id="3.40.190.10">
    <property type="entry name" value="Periplasmic binding protein-like II"/>
    <property type="match status" value="2"/>
</dbReference>
<keyword evidence="7 15" id="KW-0963">Cytoplasm</keyword>
<dbReference type="SUPFAM" id="SSF53850">
    <property type="entry name" value="Periplasmic binding protein-like II"/>
    <property type="match status" value="1"/>
</dbReference>
<evidence type="ECO:0000256" key="9">
    <source>
        <dbReference type="ARBA" id="ARBA00022676"/>
    </source>
</evidence>
<dbReference type="InterPro" id="IPR024893">
    <property type="entry name" value="ATP_PRibTrfase_HisG_short"/>
</dbReference>
<keyword evidence="12 15" id="KW-0067">ATP-binding</keyword>
<evidence type="ECO:0000256" key="12">
    <source>
        <dbReference type="ARBA" id="ARBA00022840"/>
    </source>
</evidence>
<dbReference type="Pfam" id="PF01634">
    <property type="entry name" value="HisG"/>
    <property type="match status" value="1"/>
</dbReference>
<dbReference type="RefSeq" id="WP_176227054.1">
    <property type="nucleotide sequence ID" value="NZ_BLRV01000163.1"/>
</dbReference>
<dbReference type="InterPro" id="IPR018198">
    <property type="entry name" value="ATP_PRibTrfase_CS"/>
</dbReference>
<keyword evidence="9 15" id="KW-0328">Glycosyltransferase</keyword>
<dbReference type="CDD" id="cd13595">
    <property type="entry name" value="PBP2_HisGs"/>
    <property type="match status" value="1"/>
</dbReference>
<dbReference type="PROSITE" id="PS01316">
    <property type="entry name" value="ATP_P_PHORIBOSYLTR"/>
    <property type="match status" value="1"/>
</dbReference>
<dbReference type="GO" id="GO:0005524">
    <property type="term" value="F:ATP binding"/>
    <property type="evidence" value="ECO:0007669"/>
    <property type="project" value="UniProtKB-KW"/>
</dbReference>
<comment type="pathway">
    <text evidence="3 15">Amino-acid biosynthesis; L-histidine biosynthesis; L-histidine from 5-phospho-alpha-D-ribose 1-diphosphate: step 1/9.</text>
</comment>
<keyword evidence="10 15" id="KW-0808">Transferase</keyword>
<dbReference type="UniPathway" id="UPA00031">
    <property type="reaction ID" value="UER00006"/>
</dbReference>
<evidence type="ECO:0000256" key="7">
    <source>
        <dbReference type="ARBA" id="ARBA00022490"/>
    </source>
</evidence>
<proteinExistence type="inferred from homology"/>
<evidence type="ECO:0000256" key="5">
    <source>
        <dbReference type="ARBA" id="ARBA00011946"/>
    </source>
</evidence>
<dbReference type="HAMAP" id="MF_01018">
    <property type="entry name" value="HisG_Short"/>
    <property type="match status" value="1"/>
</dbReference>
<comment type="domain">
    <text evidence="15">Lacks the C-terminal regulatory region which is replaced by HisZ.</text>
</comment>
<dbReference type="Proteomes" id="UP000580051">
    <property type="component" value="Unassembled WGS sequence"/>
</dbReference>
<evidence type="ECO:0000256" key="2">
    <source>
        <dbReference type="ARBA" id="ARBA00004496"/>
    </source>
</evidence>
<feature type="domain" description="ATP phosphoribosyltransferase catalytic" evidence="16">
    <location>
        <begin position="52"/>
        <end position="209"/>
    </location>
</feature>
<dbReference type="PANTHER" id="PTHR21403">
    <property type="entry name" value="ATP PHOSPHORIBOSYLTRANSFERASE ATP-PRTASE"/>
    <property type="match status" value="1"/>
</dbReference>
<dbReference type="PANTHER" id="PTHR21403:SF8">
    <property type="entry name" value="ATP PHOSPHORIBOSYLTRANSFERASE"/>
    <property type="match status" value="1"/>
</dbReference>
<evidence type="ECO:0000256" key="4">
    <source>
        <dbReference type="ARBA" id="ARBA00009489"/>
    </source>
</evidence>
<organism evidence="17 18">
    <name type="scientific">Candidatus Hakubella thermalkaliphila</name>
    <dbReference type="NCBI Taxonomy" id="2754717"/>
    <lineage>
        <taxon>Bacteria</taxon>
        <taxon>Bacillati</taxon>
        <taxon>Actinomycetota</taxon>
        <taxon>Actinomycetota incertae sedis</taxon>
        <taxon>Candidatus Hakubellales</taxon>
        <taxon>Candidatus Hakubellaceae</taxon>
        <taxon>Candidatus Hakubella</taxon>
    </lineage>
</organism>
<comment type="similarity">
    <text evidence="4 15">Belongs to the ATP phosphoribosyltransferase family. Short subfamily.</text>
</comment>
<dbReference type="GO" id="GO:0003879">
    <property type="term" value="F:ATP phosphoribosyltransferase activity"/>
    <property type="evidence" value="ECO:0007669"/>
    <property type="project" value="UniProtKB-UniRule"/>
</dbReference>
<evidence type="ECO:0000256" key="11">
    <source>
        <dbReference type="ARBA" id="ARBA00022741"/>
    </source>
</evidence>
<dbReference type="FunFam" id="3.40.190.10:FF:000008">
    <property type="entry name" value="ATP phosphoribosyltransferase"/>
    <property type="match status" value="1"/>
</dbReference>
<evidence type="ECO:0000256" key="14">
    <source>
        <dbReference type="ARBA" id="ARBA00024861"/>
    </source>
</evidence>
<evidence type="ECO:0000259" key="16">
    <source>
        <dbReference type="Pfam" id="PF01634"/>
    </source>
</evidence>
<keyword evidence="8 15" id="KW-0028">Amino-acid biosynthesis</keyword>
<dbReference type="GO" id="GO:0005737">
    <property type="term" value="C:cytoplasm"/>
    <property type="evidence" value="ECO:0007669"/>
    <property type="project" value="UniProtKB-SubCell"/>
</dbReference>
<comment type="function">
    <text evidence="14 15">Catalyzes the condensation of ATP and 5-phosphoribose 1-diphosphate to form N'-(5'-phosphoribosyl)-ATP (PR-ATP). Has a crucial role in the pathway because the rate of histidine biosynthesis seems to be controlled primarily by regulation of HisG enzymatic activity.</text>
</comment>
<protein>
    <recommendedName>
        <fullName evidence="6 15">ATP phosphoribosyltransferase</fullName>
        <shortName evidence="15">ATP-PRT</shortName>
        <shortName evidence="15">ATP-PRTase</shortName>
        <ecNumber evidence="5 15">2.4.2.17</ecNumber>
    </recommendedName>
</protein>
<evidence type="ECO:0000256" key="3">
    <source>
        <dbReference type="ARBA" id="ARBA00004667"/>
    </source>
</evidence>
<dbReference type="GO" id="GO:0000105">
    <property type="term" value="P:L-histidine biosynthetic process"/>
    <property type="evidence" value="ECO:0007669"/>
    <property type="project" value="UniProtKB-UniRule"/>
</dbReference>
<evidence type="ECO:0000313" key="18">
    <source>
        <dbReference type="Proteomes" id="UP000580051"/>
    </source>
</evidence>
<reference evidence="17 18" key="1">
    <citation type="journal article" date="2020" name="Front. Microbiol.">
        <title>Single-cell genomics of novel Actinobacteria with the Wood-Ljungdahl pathway discovered in a serpentinizing system.</title>
        <authorList>
            <person name="Merino N."/>
            <person name="Kawai M."/>
            <person name="Boyd E.S."/>
            <person name="Colman D.R."/>
            <person name="McGlynn S.E."/>
            <person name="Nealson K.H."/>
            <person name="Kurokawa K."/>
            <person name="Hongoh Y."/>
        </authorList>
    </citation>
    <scope>NUCLEOTIDE SEQUENCE [LARGE SCALE GENOMIC DNA]</scope>
    <source>
        <strain evidence="17 18">S06</strain>
    </source>
</reference>
<dbReference type="InterPro" id="IPR001348">
    <property type="entry name" value="ATP_PRibTrfase_HisG"/>
</dbReference>
<comment type="caution">
    <text evidence="17">The sequence shown here is derived from an EMBL/GenBank/DDBJ whole genome shotgun (WGS) entry which is preliminary data.</text>
</comment>
<comment type="subcellular location">
    <subcellularLocation>
        <location evidence="2 15">Cytoplasm</location>
    </subcellularLocation>
</comment>